<dbReference type="Gene3D" id="3.30.460.90">
    <property type="match status" value="1"/>
</dbReference>
<name>A0A1A9V057_GLOAU</name>
<keyword evidence="10" id="KW-0342">GTP-binding</keyword>
<dbReference type="SMART" id="SM01265">
    <property type="entry name" value="Mab-21"/>
    <property type="match status" value="1"/>
</dbReference>
<evidence type="ECO:0000256" key="10">
    <source>
        <dbReference type="ARBA" id="ARBA00023134"/>
    </source>
</evidence>
<keyword evidence="5" id="KW-0548">Nucleotidyltransferase</keyword>
<dbReference type="GO" id="GO:0046872">
    <property type="term" value="F:metal ion binding"/>
    <property type="evidence" value="ECO:0007669"/>
    <property type="project" value="UniProtKB-KW"/>
</dbReference>
<protein>
    <submittedName>
        <fullName evidence="14">Mab-21 domain-containing protein</fullName>
    </submittedName>
</protein>
<evidence type="ECO:0000256" key="3">
    <source>
        <dbReference type="ARBA" id="ARBA00008307"/>
    </source>
</evidence>
<evidence type="ECO:0000259" key="12">
    <source>
        <dbReference type="Pfam" id="PF03281"/>
    </source>
</evidence>
<evidence type="ECO:0000256" key="7">
    <source>
        <dbReference type="ARBA" id="ARBA00022741"/>
    </source>
</evidence>
<sequence length="373" mass="44541">MSKQLDVHLRTIDNKISIDDEDRKPYTEVYDSIRNYFLDRMCETDPVFKRLCKGYNLFGSYMHNVRLVKPSEFDVLLILKMPYGEKMRIRQDNDRPGFIHLEFNDLLNELYNDRSLDDVRTQLAKLTGNSAPKLLDRKKLGDWIESIIKKVPPPSSTWYGRRLDITYSKRSVAHTLYAKDRNDKNFAISIDFVVTVEIEDTEWVKTHGYSSYNIKPWYAVPKYFKSENRSSSAFSFLIVNPRAEHDLLFNKQHLKVVFRLLKSLRDHLELDRLKSVFFTSMFLWKVQGMNQNRYWERPVGELFPEILNELTTYFRNRELKYFWSPSHNLMDILRREELEEYSRKLQAVNQVFQSFRSKGVLTYDDCAEHFDVL</sequence>
<dbReference type="EnsemblMetazoa" id="GAUT021463-RA">
    <property type="protein sequence ID" value="GAUT021463-PA"/>
    <property type="gene ID" value="GAUT021463"/>
</dbReference>
<feature type="domain" description="Mab-21-like HhH/H2TH-like" evidence="13">
    <location>
        <begin position="255"/>
        <end position="346"/>
    </location>
</feature>
<keyword evidence="15" id="KW-1185">Reference proteome</keyword>
<evidence type="ECO:0000256" key="5">
    <source>
        <dbReference type="ARBA" id="ARBA00022695"/>
    </source>
</evidence>
<evidence type="ECO:0000256" key="8">
    <source>
        <dbReference type="ARBA" id="ARBA00022840"/>
    </source>
</evidence>
<dbReference type="GO" id="GO:0016779">
    <property type="term" value="F:nucleotidyltransferase activity"/>
    <property type="evidence" value="ECO:0007669"/>
    <property type="project" value="UniProtKB-KW"/>
</dbReference>
<evidence type="ECO:0000256" key="11">
    <source>
        <dbReference type="ARBA" id="ARBA00023211"/>
    </source>
</evidence>
<dbReference type="InterPro" id="IPR024810">
    <property type="entry name" value="MAB21L/cGLR"/>
</dbReference>
<keyword evidence="9" id="KW-0460">Magnesium</keyword>
<dbReference type="GO" id="GO:0005524">
    <property type="term" value="F:ATP binding"/>
    <property type="evidence" value="ECO:0007669"/>
    <property type="project" value="UniProtKB-KW"/>
</dbReference>
<dbReference type="AlphaFoldDB" id="A0A1A9V057"/>
<dbReference type="Pfam" id="PF20266">
    <property type="entry name" value="Mab-21_C"/>
    <property type="match status" value="1"/>
</dbReference>
<evidence type="ECO:0000259" key="13">
    <source>
        <dbReference type="Pfam" id="PF20266"/>
    </source>
</evidence>
<dbReference type="VEuPathDB" id="VectorBase:GAUT021463"/>
<comment type="similarity">
    <text evidence="3">Belongs to the mab-21 family.</text>
</comment>
<evidence type="ECO:0000313" key="15">
    <source>
        <dbReference type="Proteomes" id="UP000078200"/>
    </source>
</evidence>
<dbReference type="PANTHER" id="PTHR10656:SF42">
    <property type="entry name" value="CYCLIC GMP-AMP SYNTHASE-LIKE PROTEIN-RELATED"/>
    <property type="match status" value="1"/>
</dbReference>
<dbReference type="Gene3D" id="1.10.1410.40">
    <property type="match status" value="1"/>
</dbReference>
<dbReference type="InterPro" id="IPR046906">
    <property type="entry name" value="Mab-21_HhH/H2TH-like"/>
</dbReference>
<dbReference type="GO" id="GO:0005525">
    <property type="term" value="F:GTP binding"/>
    <property type="evidence" value="ECO:0007669"/>
    <property type="project" value="UniProtKB-KW"/>
</dbReference>
<evidence type="ECO:0000313" key="14">
    <source>
        <dbReference type="EnsemblMetazoa" id="GAUT021463-PA"/>
    </source>
</evidence>
<dbReference type="InterPro" id="IPR046903">
    <property type="entry name" value="Mab-21-like_nuc_Trfase"/>
</dbReference>
<evidence type="ECO:0000256" key="9">
    <source>
        <dbReference type="ARBA" id="ARBA00022842"/>
    </source>
</evidence>
<evidence type="ECO:0000256" key="1">
    <source>
        <dbReference type="ARBA" id="ARBA00001936"/>
    </source>
</evidence>
<evidence type="ECO:0000256" key="2">
    <source>
        <dbReference type="ARBA" id="ARBA00001946"/>
    </source>
</evidence>
<comment type="cofactor">
    <cofactor evidence="1">
        <name>Mn(2+)</name>
        <dbReference type="ChEBI" id="CHEBI:29035"/>
    </cofactor>
</comment>
<organism evidence="14 15">
    <name type="scientific">Glossina austeni</name>
    <name type="common">Savannah tsetse fly</name>
    <dbReference type="NCBI Taxonomy" id="7395"/>
    <lineage>
        <taxon>Eukaryota</taxon>
        <taxon>Metazoa</taxon>
        <taxon>Ecdysozoa</taxon>
        <taxon>Arthropoda</taxon>
        <taxon>Hexapoda</taxon>
        <taxon>Insecta</taxon>
        <taxon>Pterygota</taxon>
        <taxon>Neoptera</taxon>
        <taxon>Endopterygota</taxon>
        <taxon>Diptera</taxon>
        <taxon>Brachycera</taxon>
        <taxon>Muscomorpha</taxon>
        <taxon>Hippoboscoidea</taxon>
        <taxon>Glossinidae</taxon>
        <taxon>Glossina</taxon>
    </lineage>
</organism>
<reference evidence="14" key="1">
    <citation type="submission" date="2020-05" db="UniProtKB">
        <authorList>
            <consortium name="EnsemblMetazoa"/>
        </authorList>
    </citation>
    <scope>IDENTIFICATION</scope>
    <source>
        <strain evidence="14">TTRI</strain>
    </source>
</reference>
<evidence type="ECO:0000256" key="4">
    <source>
        <dbReference type="ARBA" id="ARBA00022679"/>
    </source>
</evidence>
<keyword evidence="6" id="KW-0479">Metal-binding</keyword>
<feature type="domain" description="Mab-21-like nucleotidyltransferase" evidence="12">
    <location>
        <begin position="61"/>
        <end position="225"/>
    </location>
</feature>
<accession>A0A1A9V057</accession>
<keyword evidence="7" id="KW-0547">Nucleotide-binding</keyword>
<dbReference type="STRING" id="7395.A0A1A9V057"/>
<dbReference type="Pfam" id="PF03281">
    <property type="entry name" value="Mab-21"/>
    <property type="match status" value="1"/>
</dbReference>
<dbReference type="Proteomes" id="UP000078200">
    <property type="component" value="Unassembled WGS sequence"/>
</dbReference>
<proteinExistence type="inferred from homology"/>
<keyword evidence="4" id="KW-0808">Transferase</keyword>
<dbReference type="PANTHER" id="PTHR10656">
    <property type="entry name" value="CELL FATE DETERMINING PROTEIN MAB21-RELATED"/>
    <property type="match status" value="1"/>
</dbReference>
<comment type="cofactor">
    <cofactor evidence="2">
        <name>Mg(2+)</name>
        <dbReference type="ChEBI" id="CHEBI:18420"/>
    </cofactor>
</comment>
<evidence type="ECO:0000256" key="6">
    <source>
        <dbReference type="ARBA" id="ARBA00022723"/>
    </source>
</evidence>
<keyword evidence="8" id="KW-0067">ATP-binding</keyword>
<keyword evidence="11" id="KW-0464">Manganese</keyword>